<dbReference type="NCBIfam" id="TIGR00504">
    <property type="entry name" value="pyro_pdase"/>
    <property type="match status" value="1"/>
</dbReference>
<dbReference type="Pfam" id="PF01470">
    <property type="entry name" value="Peptidase_C15"/>
    <property type="match status" value="1"/>
</dbReference>
<dbReference type="NCBIfam" id="NF009676">
    <property type="entry name" value="PRK13197.1"/>
    <property type="match status" value="1"/>
</dbReference>
<dbReference type="RefSeq" id="WP_377332732.1">
    <property type="nucleotide sequence ID" value="NZ_JBHSGB010000006.1"/>
</dbReference>
<comment type="subcellular location">
    <subcellularLocation>
        <location evidence="3 9">Cytoplasm</location>
    </subcellularLocation>
</comment>
<dbReference type="InterPro" id="IPR016125">
    <property type="entry name" value="Peptidase_C15-like"/>
</dbReference>
<dbReference type="InterPro" id="IPR000816">
    <property type="entry name" value="Peptidase_C15"/>
</dbReference>
<dbReference type="GO" id="GO:0016920">
    <property type="term" value="F:pyroglutamyl-peptidase activity"/>
    <property type="evidence" value="ECO:0007669"/>
    <property type="project" value="UniProtKB-EC"/>
</dbReference>
<keyword evidence="13" id="KW-1185">Reference proteome</keyword>
<sequence length="214" mass="22964">MATILLTGFEPFGGESVNPSWQAVQALDGVRLDDEVQIRAVQLPCSFAASLQVLQENLEHYHPVLVLCLGQAGGRTDLSFEKVAINHIDARIADNAGAQPIDQPVIAGGATAYFSTLPLKAMVAKLQQAGFAASISYTAGTFVCNQVFYGLMHLLQNQHKVRGGFLHIPYSPGQVKGKQLPSMPPELVTEALKLCLPVALQTEQDWLIAGGTLD</sequence>
<keyword evidence="5 9" id="KW-0963">Cytoplasm</keyword>
<organism evidence="12 13">
    <name type="scientific">Rheinheimera marina</name>
    <dbReference type="NCBI Taxonomy" id="1774958"/>
    <lineage>
        <taxon>Bacteria</taxon>
        <taxon>Pseudomonadati</taxon>
        <taxon>Pseudomonadota</taxon>
        <taxon>Gammaproteobacteria</taxon>
        <taxon>Chromatiales</taxon>
        <taxon>Chromatiaceae</taxon>
        <taxon>Rheinheimera</taxon>
    </lineage>
</organism>
<evidence type="ECO:0000256" key="4">
    <source>
        <dbReference type="ARBA" id="ARBA00006641"/>
    </source>
</evidence>
<evidence type="ECO:0000256" key="6">
    <source>
        <dbReference type="ARBA" id="ARBA00022670"/>
    </source>
</evidence>
<dbReference type="InterPro" id="IPR033693">
    <property type="entry name" value="PGPEP1_Glu_AS"/>
</dbReference>
<dbReference type="EC" id="3.4.19.3" evidence="9"/>
<dbReference type="PRINTS" id="PR00706">
    <property type="entry name" value="PYROGLUPTASE"/>
</dbReference>
<evidence type="ECO:0000256" key="7">
    <source>
        <dbReference type="ARBA" id="ARBA00022801"/>
    </source>
</evidence>
<comment type="catalytic activity">
    <reaction evidence="1 9 10">
        <text>Release of an N-terminal pyroglutamyl group from a polypeptide, the second amino acid generally not being Pro.</text>
        <dbReference type="EC" id="3.4.19.3"/>
    </reaction>
</comment>
<keyword evidence="6 9" id="KW-0645">Protease</keyword>
<evidence type="ECO:0000256" key="5">
    <source>
        <dbReference type="ARBA" id="ARBA00022490"/>
    </source>
</evidence>
<comment type="function">
    <text evidence="2 9">Removes 5-oxoproline from various penultimate amino acid residues except L-proline.</text>
</comment>
<dbReference type="SUPFAM" id="SSF53182">
    <property type="entry name" value="Pyrrolidone carboxyl peptidase (pyroglutamate aminopeptidase)"/>
    <property type="match status" value="1"/>
</dbReference>
<dbReference type="EMBL" id="JBHSGB010000006">
    <property type="protein sequence ID" value="MFC4654686.1"/>
    <property type="molecule type" value="Genomic_DNA"/>
</dbReference>
<protein>
    <recommendedName>
        <fullName evidence="9">Pyrrolidone-carboxylate peptidase</fullName>
        <ecNumber evidence="9">3.4.19.3</ecNumber>
    </recommendedName>
    <alternativeName>
        <fullName evidence="9">5-oxoprolyl-peptidase</fullName>
    </alternativeName>
    <alternativeName>
        <fullName evidence="9">Pyroglutamyl-peptidase I</fullName>
        <shortName evidence="9">PGP-I</shortName>
        <shortName evidence="9">Pyrase</shortName>
    </alternativeName>
</protein>
<dbReference type="Gene3D" id="3.40.630.20">
    <property type="entry name" value="Peptidase C15, pyroglutamyl peptidase I-like"/>
    <property type="match status" value="1"/>
</dbReference>
<evidence type="ECO:0000256" key="3">
    <source>
        <dbReference type="ARBA" id="ARBA00004496"/>
    </source>
</evidence>
<reference evidence="13" key="1">
    <citation type="journal article" date="2019" name="Int. J. Syst. Evol. Microbiol.">
        <title>The Global Catalogue of Microorganisms (GCM) 10K type strain sequencing project: providing services to taxonomists for standard genome sequencing and annotation.</title>
        <authorList>
            <consortium name="The Broad Institute Genomics Platform"/>
            <consortium name="The Broad Institute Genome Sequencing Center for Infectious Disease"/>
            <person name="Wu L."/>
            <person name="Ma J."/>
        </authorList>
    </citation>
    <scope>NUCLEOTIDE SEQUENCE [LARGE SCALE GENOMIC DNA]</scope>
    <source>
        <strain evidence="13">DT28</strain>
    </source>
</reference>
<evidence type="ECO:0000313" key="13">
    <source>
        <dbReference type="Proteomes" id="UP001595962"/>
    </source>
</evidence>
<dbReference type="InterPro" id="IPR036440">
    <property type="entry name" value="Peptidase_C15-like_sf"/>
</dbReference>
<evidence type="ECO:0000256" key="2">
    <source>
        <dbReference type="ARBA" id="ARBA00002280"/>
    </source>
</evidence>
<evidence type="ECO:0000256" key="8">
    <source>
        <dbReference type="ARBA" id="ARBA00022807"/>
    </source>
</evidence>
<gene>
    <name evidence="9 12" type="primary">pcp</name>
    <name evidence="12" type="ORF">ACFO3I_06585</name>
</gene>
<dbReference type="PANTHER" id="PTHR23402:SF1">
    <property type="entry name" value="PYROGLUTAMYL-PEPTIDASE I"/>
    <property type="match status" value="1"/>
</dbReference>
<evidence type="ECO:0000256" key="11">
    <source>
        <dbReference type="PROSITE-ProRule" id="PRU10077"/>
    </source>
</evidence>
<dbReference type="PANTHER" id="PTHR23402">
    <property type="entry name" value="PROTEASE FAMILY C15 PYROGLUTAMYL-PEPTIDASE I-RELATED"/>
    <property type="match status" value="1"/>
</dbReference>
<dbReference type="Proteomes" id="UP001595962">
    <property type="component" value="Unassembled WGS sequence"/>
</dbReference>
<proteinExistence type="inferred from homology"/>
<keyword evidence="8 9" id="KW-0788">Thiol protease</keyword>
<name>A0ABV9JKA5_9GAMM</name>
<feature type="active site" evidence="9 10">
    <location>
        <position position="81"/>
    </location>
</feature>
<dbReference type="CDD" id="cd00501">
    <property type="entry name" value="Peptidase_C15"/>
    <property type="match status" value="1"/>
</dbReference>
<dbReference type="InterPro" id="IPR033694">
    <property type="entry name" value="PGPEP1_Cys_AS"/>
</dbReference>
<evidence type="ECO:0000313" key="12">
    <source>
        <dbReference type="EMBL" id="MFC4654686.1"/>
    </source>
</evidence>
<keyword evidence="7 9" id="KW-0378">Hydrolase</keyword>
<evidence type="ECO:0000256" key="10">
    <source>
        <dbReference type="PROSITE-ProRule" id="PRU10076"/>
    </source>
</evidence>
<dbReference type="PROSITE" id="PS01333">
    <property type="entry name" value="PYRASE_GLU"/>
    <property type="match status" value="1"/>
</dbReference>
<dbReference type="PROSITE" id="PS01334">
    <property type="entry name" value="PYRASE_CYS"/>
    <property type="match status" value="1"/>
</dbReference>
<feature type="active site" evidence="9 11">
    <location>
        <position position="144"/>
    </location>
</feature>
<dbReference type="HAMAP" id="MF_00417">
    <property type="entry name" value="Pyrrolid_peptidase"/>
    <property type="match status" value="1"/>
</dbReference>
<feature type="active site" evidence="9">
    <location>
        <position position="167"/>
    </location>
</feature>
<evidence type="ECO:0000256" key="1">
    <source>
        <dbReference type="ARBA" id="ARBA00001770"/>
    </source>
</evidence>
<comment type="similarity">
    <text evidence="4 9">Belongs to the peptidase C15 family.</text>
</comment>
<accession>A0ABV9JKA5</accession>
<dbReference type="PIRSF" id="PIRSF015592">
    <property type="entry name" value="Prld-crbxl_pptds"/>
    <property type="match status" value="1"/>
</dbReference>
<dbReference type="InterPro" id="IPR029762">
    <property type="entry name" value="PGP-I_bact-type"/>
</dbReference>
<comment type="subunit">
    <text evidence="9">Homotetramer.</text>
</comment>
<comment type="caution">
    <text evidence="12">The sequence shown here is derived from an EMBL/GenBank/DDBJ whole genome shotgun (WGS) entry which is preliminary data.</text>
</comment>
<evidence type="ECO:0000256" key="9">
    <source>
        <dbReference type="HAMAP-Rule" id="MF_00417"/>
    </source>
</evidence>